<evidence type="ECO:0000313" key="1">
    <source>
        <dbReference type="EMBL" id="KFD60969.1"/>
    </source>
</evidence>
<proteinExistence type="predicted"/>
<accession>A0A085MUS3</accession>
<organism evidence="1">
    <name type="scientific">Trichuris suis</name>
    <name type="common">pig whipworm</name>
    <dbReference type="NCBI Taxonomy" id="68888"/>
    <lineage>
        <taxon>Eukaryota</taxon>
        <taxon>Metazoa</taxon>
        <taxon>Ecdysozoa</taxon>
        <taxon>Nematoda</taxon>
        <taxon>Enoplea</taxon>
        <taxon>Dorylaimia</taxon>
        <taxon>Trichinellida</taxon>
        <taxon>Trichuridae</taxon>
        <taxon>Trichuris</taxon>
    </lineage>
</organism>
<gene>
    <name evidence="1" type="ORF">M514_26867</name>
</gene>
<protein>
    <submittedName>
        <fullName evidence="1">Uncharacterized protein</fullName>
    </submittedName>
</protein>
<name>A0A085MUS3_9BILA</name>
<dbReference type="EMBL" id="KL367641">
    <property type="protein sequence ID" value="KFD60969.1"/>
    <property type="molecule type" value="Genomic_DNA"/>
</dbReference>
<reference evidence="1" key="1">
    <citation type="journal article" date="2014" name="Nat. Genet.">
        <title>Genome and transcriptome of the porcine whipworm Trichuris suis.</title>
        <authorList>
            <person name="Jex A.R."/>
            <person name="Nejsum P."/>
            <person name="Schwarz E.M."/>
            <person name="Hu L."/>
            <person name="Young N.D."/>
            <person name="Hall R.S."/>
            <person name="Korhonen P.K."/>
            <person name="Liao S."/>
            <person name="Thamsborg S."/>
            <person name="Xia J."/>
            <person name="Xu P."/>
            <person name="Wang S."/>
            <person name="Scheerlinck J.P."/>
            <person name="Hofmann A."/>
            <person name="Sternberg P.W."/>
            <person name="Wang J."/>
            <person name="Gasser R.B."/>
        </authorList>
    </citation>
    <scope>NUCLEOTIDE SEQUENCE [LARGE SCALE GENOMIC DNA]</scope>
    <source>
        <strain evidence="1">DCEP-RM93F</strain>
    </source>
</reference>
<sequence length="60" mass="7130">MNNRIGRLNKRESRMDSNYESCPKLFPPYYRCVTEAMRRIARDLGLTVAFESHLNLRLIL</sequence>
<dbReference type="Proteomes" id="UP000030758">
    <property type="component" value="Unassembled WGS sequence"/>
</dbReference>
<dbReference type="AlphaFoldDB" id="A0A085MUS3"/>